<comment type="caution">
    <text evidence="3">The sequence shown here is derived from an EMBL/GenBank/DDBJ whole genome shotgun (WGS) entry which is preliminary data.</text>
</comment>
<dbReference type="OrthoDB" id="9796058at2"/>
<dbReference type="Proteomes" id="UP000267223">
    <property type="component" value="Unassembled WGS sequence"/>
</dbReference>
<comment type="similarity">
    <text evidence="1">Belongs to the UPF0337 (CsbD) family.</text>
</comment>
<evidence type="ECO:0000259" key="2">
    <source>
        <dbReference type="Pfam" id="PF05532"/>
    </source>
</evidence>
<dbReference type="EMBL" id="RJJR01000017">
    <property type="protein sequence ID" value="RNI33677.1"/>
    <property type="molecule type" value="Genomic_DNA"/>
</dbReference>
<dbReference type="InterPro" id="IPR036629">
    <property type="entry name" value="YjbJ_sf"/>
</dbReference>
<dbReference type="SUPFAM" id="SSF69047">
    <property type="entry name" value="Hypothetical protein YjbJ"/>
    <property type="match status" value="1"/>
</dbReference>
<dbReference type="PANTHER" id="PTHR34977">
    <property type="entry name" value="UPF0337 PROTEIN YJBJ"/>
    <property type="match status" value="1"/>
</dbReference>
<dbReference type="Pfam" id="PF05532">
    <property type="entry name" value="CsbD"/>
    <property type="match status" value="1"/>
</dbReference>
<feature type="domain" description="CsbD-like" evidence="2">
    <location>
        <begin position="7"/>
        <end position="56"/>
    </location>
</feature>
<dbReference type="InterPro" id="IPR050423">
    <property type="entry name" value="UPF0337_stress_rsp"/>
</dbReference>
<keyword evidence="4" id="KW-1185">Reference proteome</keyword>
<dbReference type="InterPro" id="IPR008462">
    <property type="entry name" value="CsbD"/>
</dbReference>
<proteinExistence type="inferred from homology"/>
<gene>
    <name evidence="3" type="ORF">EFY79_18135</name>
</gene>
<dbReference type="AlphaFoldDB" id="A0A3M9N8N2"/>
<reference evidence="3 4" key="1">
    <citation type="submission" date="2018-11" db="EMBL/GenBank/DDBJ databases">
        <title>Draft genome sequence of Ferruginibacter sp. BO-59.</title>
        <authorList>
            <person name="Im W.T."/>
        </authorList>
    </citation>
    <scope>NUCLEOTIDE SEQUENCE [LARGE SCALE GENOMIC DNA]</scope>
    <source>
        <strain evidence="3 4">BO-59</strain>
    </source>
</reference>
<name>A0A3M9N8N2_9BACT</name>
<organism evidence="3 4">
    <name type="scientific">Hanamia caeni</name>
    <dbReference type="NCBI Taxonomy" id="2294116"/>
    <lineage>
        <taxon>Bacteria</taxon>
        <taxon>Pseudomonadati</taxon>
        <taxon>Bacteroidota</taxon>
        <taxon>Chitinophagia</taxon>
        <taxon>Chitinophagales</taxon>
        <taxon>Chitinophagaceae</taxon>
        <taxon>Hanamia</taxon>
    </lineage>
</organism>
<dbReference type="RefSeq" id="WP_123122163.1">
    <property type="nucleotide sequence ID" value="NZ_RJJR01000017.1"/>
</dbReference>
<evidence type="ECO:0000313" key="4">
    <source>
        <dbReference type="Proteomes" id="UP000267223"/>
    </source>
</evidence>
<accession>A0A3M9N8N2</accession>
<evidence type="ECO:0000256" key="1">
    <source>
        <dbReference type="ARBA" id="ARBA00009129"/>
    </source>
</evidence>
<sequence length="63" mass="7391">MEDWKLKLKGNWNEVKGKMKQAYGDLTDDDLKHEEGKDDEFVGRLQQKLGKTKDEVINWIQGL</sequence>
<dbReference type="Gene3D" id="1.10.1470.10">
    <property type="entry name" value="YjbJ"/>
    <property type="match status" value="1"/>
</dbReference>
<dbReference type="PANTHER" id="PTHR34977:SF1">
    <property type="entry name" value="UPF0337 PROTEIN YJBJ"/>
    <property type="match status" value="1"/>
</dbReference>
<protein>
    <submittedName>
        <fullName evidence="3">CsbD family protein</fullName>
    </submittedName>
</protein>
<evidence type="ECO:0000313" key="3">
    <source>
        <dbReference type="EMBL" id="RNI33677.1"/>
    </source>
</evidence>